<feature type="compositionally biased region" description="Basic and acidic residues" evidence="1">
    <location>
        <begin position="143"/>
        <end position="157"/>
    </location>
</feature>
<name>A0A371HVW8_MUCPR</name>
<sequence length="164" mass="18633">MAKHREEELCQQLTVMKAGAKRVGGPTQEVVDIYAFWGQPFNEEINRTPIPANFRELVVDSFDGTQDSHAYLQAFQTKMYISRGNDALSCKLFLSTMRGVGLSRLVRFIYGGDKGMDREAHRSRGRPSRLTRSRMSTLGDLGDETRYLKRSEKRGELPDPTLDT</sequence>
<evidence type="ECO:0000313" key="3">
    <source>
        <dbReference type="Proteomes" id="UP000257109"/>
    </source>
</evidence>
<keyword evidence="3" id="KW-1185">Reference proteome</keyword>
<evidence type="ECO:0000256" key="1">
    <source>
        <dbReference type="SAM" id="MobiDB-lite"/>
    </source>
</evidence>
<organism evidence="2 3">
    <name type="scientific">Mucuna pruriens</name>
    <name type="common">Velvet bean</name>
    <name type="synonym">Dolichos pruriens</name>
    <dbReference type="NCBI Taxonomy" id="157652"/>
    <lineage>
        <taxon>Eukaryota</taxon>
        <taxon>Viridiplantae</taxon>
        <taxon>Streptophyta</taxon>
        <taxon>Embryophyta</taxon>
        <taxon>Tracheophyta</taxon>
        <taxon>Spermatophyta</taxon>
        <taxon>Magnoliopsida</taxon>
        <taxon>eudicotyledons</taxon>
        <taxon>Gunneridae</taxon>
        <taxon>Pentapetalae</taxon>
        <taxon>rosids</taxon>
        <taxon>fabids</taxon>
        <taxon>Fabales</taxon>
        <taxon>Fabaceae</taxon>
        <taxon>Papilionoideae</taxon>
        <taxon>50 kb inversion clade</taxon>
        <taxon>NPAAA clade</taxon>
        <taxon>indigoferoid/millettioid clade</taxon>
        <taxon>Phaseoleae</taxon>
        <taxon>Mucuna</taxon>
    </lineage>
</organism>
<gene>
    <name evidence="2" type="ORF">CR513_09021</name>
</gene>
<reference evidence="2" key="1">
    <citation type="submission" date="2018-05" db="EMBL/GenBank/DDBJ databases">
        <title>Draft genome of Mucuna pruriens seed.</title>
        <authorList>
            <person name="Nnadi N.E."/>
            <person name="Vos R."/>
            <person name="Hasami M.H."/>
            <person name="Devisetty U.K."/>
            <person name="Aguiy J.C."/>
        </authorList>
    </citation>
    <scope>NUCLEOTIDE SEQUENCE [LARGE SCALE GENOMIC DNA]</scope>
    <source>
        <strain evidence="2">JCA_2017</strain>
    </source>
</reference>
<evidence type="ECO:0000313" key="2">
    <source>
        <dbReference type="EMBL" id="RDY06925.1"/>
    </source>
</evidence>
<feature type="compositionally biased region" description="Basic residues" evidence="1">
    <location>
        <begin position="123"/>
        <end position="132"/>
    </location>
</feature>
<feature type="region of interest" description="Disordered" evidence="1">
    <location>
        <begin position="117"/>
        <end position="164"/>
    </location>
</feature>
<evidence type="ECO:0008006" key="4">
    <source>
        <dbReference type="Google" id="ProtNLM"/>
    </source>
</evidence>
<accession>A0A371HVW8</accession>
<feature type="non-terminal residue" evidence="2">
    <location>
        <position position="1"/>
    </location>
</feature>
<dbReference type="AlphaFoldDB" id="A0A371HVW8"/>
<dbReference type="OrthoDB" id="1752139at2759"/>
<dbReference type="EMBL" id="QJKJ01001579">
    <property type="protein sequence ID" value="RDY06925.1"/>
    <property type="molecule type" value="Genomic_DNA"/>
</dbReference>
<dbReference type="Proteomes" id="UP000257109">
    <property type="component" value="Unassembled WGS sequence"/>
</dbReference>
<comment type="caution">
    <text evidence="2">The sequence shown here is derived from an EMBL/GenBank/DDBJ whole genome shotgun (WGS) entry which is preliminary data.</text>
</comment>
<protein>
    <recommendedName>
        <fullName evidence="4">Retrotransposon gag domain-containing protein</fullName>
    </recommendedName>
</protein>
<proteinExistence type="predicted"/>